<feature type="compositionally biased region" description="Low complexity" evidence="1">
    <location>
        <begin position="28"/>
        <end position="38"/>
    </location>
</feature>
<dbReference type="PANTHER" id="PTHR42339">
    <property type="entry name" value="HISTONE H1"/>
    <property type="match status" value="1"/>
</dbReference>
<feature type="region of interest" description="Disordered" evidence="1">
    <location>
        <begin position="1"/>
        <end position="94"/>
    </location>
</feature>
<dbReference type="InterPro" id="IPR056143">
    <property type="entry name" value="DUF7726"/>
</dbReference>
<dbReference type="Proteomes" id="UP000235786">
    <property type="component" value="Unassembled WGS sequence"/>
</dbReference>
<dbReference type="OrthoDB" id="2592504at2759"/>
<evidence type="ECO:0000313" key="3">
    <source>
        <dbReference type="EMBL" id="PMD46715.1"/>
    </source>
</evidence>
<dbReference type="PANTHER" id="PTHR42339:SF1">
    <property type="entry name" value="HISTONE H1"/>
    <property type="match status" value="1"/>
</dbReference>
<feature type="region of interest" description="Disordered" evidence="1">
    <location>
        <begin position="115"/>
        <end position="139"/>
    </location>
</feature>
<evidence type="ECO:0000259" key="2">
    <source>
        <dbReference type="Pfam" id="PF24852"/>
    </source>
</evidence>
<organism evidence="3 4">
    <name type="scientific">Hyaloscypha variabilis (strain UAMH 11265 / GT02V1 / F)</name>
    <name type="common">Meliniomyces variabilis</name>
    <dbReference type="NCBI Taxonomy" id="1149755"/>
    <lineage>
        <taxon>Eukaryota</taxon>
        <taxon>Fungi</taxon>
        <taxon>Dikarya</taxon>
        <taxon>Ascomycota</taxon>
        <taxon>Pezizomycotina</taxon>
        <taxon>Leotiomycetes</taxon>
        <taxon>Helotiales</taxon>
        <taxon>Hyaloscyphaceae</taxon>
        <taxon>Hyaloscypha</taxon>
        <taxon>Hyaloscypha variabilis</taxon>
    </lineage>
</organism>
<reference evidence="3 4" key="1">
    <citation type="submission" date="2016-04" db="EMBL/GenBank/DDBJ databases">
        <title>A degradative enzymes factory behind the ericoid mycorrhizal symbiosis.</title>
        <authorList>
            <consortium name="DOE Joint Genome Institute"/>
            <person name="Martino E."/>
            <person name="Morin E."/>
            <person name="Grelet G."/>
            <person name="Kuo A."/>
            <person name="Kohler A."/>
            <person name="Daghino S."/>
            <person name="Barry K."/>
            <person name="Choi C."/>
            <person name="Cichocki N."/>
            <person name="Clum A."/>
            <person name="Copeland A."/>
            <person name="Hainaut M."/>
            <person name="Haridas S."/>
            <person name="Labutti K."/>
            <person name="Lindquist E."/>
            <person name="Lipzen A."/>
            <person name="Khouja H.-R."/>
            <person name="Murat C."/>
            <person name="Ohm R."/>
            <person name="Olson A."/>
            <person name="Spatafora J."/>
            <person name="Veneault-Fourrey C."/>
            <person name="Henrissat B."/>
            <person name="Grigoriev I."/>
            <person name="Martin F."/>
            <person name="Perotto S."/>
        </authorList>
    </citation>
    <scope>NUCLEOTIDE SEQUENCE [LARGE SCALE GENOMIC DNA]</scope>
    <source>
        <strain evidence="3 4">F</strain>
    </source>
</reference>
<protein>
    <recommendedName>
        <fullName evidence="2">DUF7726 domain-containing protein</fullName>
    </recommendedName>
</protein>
<feature type="region of interest" description="Disordered" evidence="1">
    <location>
        <begin position="190"/>
        <end position="212"/>
    </location>
</feature>
<evidence type="ECO:0000256" key="1">
    <source>
        <dbReference type="SAM" id="MobiDB-lite"/>
    </source>
</evidence>
<feature type="compositionally biased region" description="Basic and acidic residues" evidence="1">
    <location>
        <begin position="117"/>
        <end position="134"/>
    </location>
</feature>
<evidence type="ECO:0000313" key="4">
    <source>
        <dbReference type="Proteomes" id="UP000235786"/>
    </source>
</evidence>
<sequence length="233" mass="25447">MPKAARRASGPRAEPYPAIKPGDKPPAKKASSKPAPKKALTEKTSADVNSAPSPAASKESVTKAPAKKSSKKATTASTDQPPGSFLDIKLDGEDDNTIPIYDTCSTVRQKINALLGKDNHKPENGMPGEFDKQGKPKPYTKASFCRALDTRPDTLARFLKAKQMMGGAESAVYPKAYAFFEKKRIFEGKKKTPGREKVEADRPNGLPRRDPNHIYMTVRAGENPRDFLDEYGQ</sequence>
<accession>A0A2J6S7G9</accession>
<keyword evidence="4" id="KW-1185">Reference proteome</keyword>
<dbReference type="EMBL" id="KZ613939">
    <property type="protein sequence ID" value="PMD46715.1"/>
    <property type="molecule type" value="Genomic_DNA"/>
</dbReference>
<gene>
    <name evidence="3" type="ORF">L207DRAFT_219380</name>
</gene>
<dbReference type="Pfam" id="PF24852">
    <property type="entry name" value="DUF7726"/>
    <property type="match status" value="1"/>
</dbReference>
<proteinExistence type="predicted"/>
<feature type="domain" description="DUF7726" evidence="2">
    <location>
        <begin position="139"/>
        <end position="190"/>
    </location>
</feature>
<dbReference type="AlphaFoldDB" id="A0A2J6S7G9"/>
<name>A0A2J6S7G9_HYAVF</name>